<gene>
    <name evidence="2" type="ORF">B0T16DRAFT_417822</name>
</gene>
<keyword evidence="3" id="KW-1185">Reference proteome</keyword>
<keyword evidence="1" id="KW-0812">Transmembrane</keyword>
<feature type="transmembrane region" description="Helical" evidence="1">
    <location>
        <begin position="146"/>
        <end position="172"/>
    </location>
</feature>
<reference evidence="2" key="1">
    <citation type="submission" date="2023-06" db="EMBL/GenBank/DDBJ databases">
        <title>Genome-scale phylogeny and comparative genomics of the fungal order Sordariales.</title>
        <authorList>
            <consortium name="Lawrence Berkeley National Laboratory"/>
            <person name="Hensen N."/>
            <person name="Bonometti L."/>
            <person name="Westerberg I."/>
            <person name="Brannstrom I.O."/>
            <person name="Guillou S."/>
            <person name="Cros-Aarteil S."/>
            <person name="Calhoun S."/>
            <person name="Haridas S."/>
            <person name="Kuo A."/>
            <person name="Mondo S."/>
            <person name="Pangilinan J."/>
            <person name="Riley R."/>
            <person name="Labutti K."/>
            <person name="Andreopoulos B."/>
            <person name="Lipzen A."/>
            <person name="Chen C."/>
            <person name="Yanf M."/>
            <person name="Daum C."/>
            <person name="Ng V."/>
            <person name="Clum A."/>
            <person name="Steindorff A."/>
            <person name="Ohm R."/>
            <person name="Martin F."/>
            <person name="Silar P."/>
            <person name="Natvig D."/>
            <person name="Lalanne C."/>
            <person name="Gautier V."/>
            <person name="Ament-Velasquez S.L."/>
            <person name="Kruys A."/>
            <person name="Hutchinson M.I."/>
            <person name="Powell A.J."/>
            <person name="Barry K."/>
            <person name="Miller A.N."/>
            <person name="Grigoriev I.V."/>
            <person name="Debuchy R."/>
            <person name="Gladieux P."/>
            <person name="Thoren M.H."/>
            <person name="Johannesson H."/>
        </authorList>
    </citation>
    <scope>NUCLEOTIDE SEQUENCE</scope>
    <source>
        <strain evidence="2">SMH2532-1</strain>
    </source>
</reference>
<feature type="transmembrane region" description="Helical" evidence="1">
    <location>
        <begin position="79"/>
        <end position="103"/>
    </location>
</feature>
<accession>A0AA39Y1Y9</accession>
<name>A0AA39Y1Y9_9PEZI</name>
<dbReference type="AlphaFoldDB" id="A0AA39Y1Y9"/>
<sequence length="181" mass="21198">MGYYGGWASWLTMISTVAFWFGLRGFGQGREHELGVLEARRQHTPHQARASKQQAQLPTLMRHNTTQHIRHNDHDGYDLLLLFFFTYFIHPLLLTTLLPSILFNYPPRSSSPYNVLLSTTCSILLASWLASKFCSQSSARSQHFRLACYWLLLLFYYFVLFCFFYSVLVLHLHHSSAYLYF</sequence>
<dbReference type="EMBL" id="JAULSV010000005">
    <property type="protein sequence ID" value="KAK0644519.1"/>
    <property type="molecule type" value="Genomic_DNA"/>
</dbReference>
<keyword evidence="1" id="KW-1133">Transmembrane helix</keyword>
<feature type="transmembrane region" description="Helical" evidence="1">
    <location>
        <begin position="6"/>
        <end position="23"/>
    </location>
</feature>
<evidence type="ECO:0000256" key="1">
    <source>
        <dbReference type="SAM" id="Phobius"/>
    </source>
</evidence>
<proteinExistence type="predicted"/>
<dbReference type="Proteomes" id="UP001174936">
    <property type="component" value="Unassembled WGS sequence"/>
</dbReference>
<evidence type="ECO:0000313" key="2">
    <source>
        <dbReference type="EMBL" id="KAK0644519.1"/>
    </source>
</evidence>
<organism evidence="2 3">
    <name type="scientific">Cercophora newfieldiana</name>
    <dbReference type="NCBI Taxonomy" id="92897"/>
    <lineage>
        <taxon>Eukaryota</taxon>
        <taxon>Fungi</taxon>
        <taxon>Dikarya</taxon>
        <taxon>Ascomycota</taxon>
        <taxon>Pezizomycotina</taxon>
        <taxon>Sordariomycetes</taxon>
        <taxon>Sordariomycetidae</taxon>
        <taxon>Sordariales</taxon>
        <taxon>Lasiosphaeriaceae</taxon>
        <taxon>Cercophora</taxon>
    </lineage>
</organism>
<keyword evidence="1" id="KW-0472">Membrane</keyword>
<evidence type="ECO:0000313" key="3">
    <source>
        <dbReference type="Proteomes" id="UP001174936"/>
    </source>
</evidence>
<protein>
    <submittedName>
        <fullName evidence="2">Uncharacterized protein</fullName>
    </submittedName>
</protein>
<comment type="caution">
    <text evidence="2">The sequence shown here is derived from an EMBL/GenBank/DDBJ whole genome shotgun (WGS) entry which is preliminary data.</text>
</comment>
<feature type="transmembrane region" description="Helical" evidence="1">
    <location>
        <begin position="115"/>
        <end position="134"/>
    </location>
</feature>